<gene>
    <name evidence="2" type="ORF">JMJ56_03250</name>
</gene>
<organism evidence="2 3">
    <name type="scientific">Belnapia arida</name>
    <dbReference type="NCBI Taxonomy" id="2804533"/>
    <lineage>
        <taxon>Bacteria</taxon>
        <taxon>Pseudomonadati</taxon>
        <taxon>Pseudomonadota</taxon>
        <taxon>Alphaproteobacteria</taxon>
        <taxon>Acetobacterales</taxon>
        <taxon>Roseomonadaceae</taxon>
        <taxon>Belnapia</taxon>
    </lineage>
</organism>
<accession>A0ABS1TX46</accession>
<evidence type="ECO:0000313" key="2">
    <source>
        <dbReference type="EMBL" id="MBL6077007.1"/>
    </source>
</evidence>
<dbReference type="Gene3D" id="3.30.930.10">
    <property type="entry name" value="Bira Bifunctional Protein, Domain 2"/>
    <property type="match status" value="1"/>
</dbReference>
<feature type="domain" description="BPL/LPL catalytic" evidence="1">
    <location>
        <begin position="6"/>
        <end position="184"/>
    </location>
</feature>
<reference evidence="2 3" key="1">
    <citation type="submission" date="2021-01" db="EMBL/GenBank/DDBJ databases">
        <title>Belnapia mucosa sp. nov. and Belnapia arida sp. nov., isolated from the Tabernas Desert (Almeria, Spain).</title>
        <authorList>
            <person name="Molina-Menor E."/>
            <person name="Vidal-Verdu A."/>
            <person name="Calonge A."/>
            <person name="Satari L."/>
            <person name="Pereto J."/>
            <person name="Porcar M."/>
        </authorList>
    </citation>
    <scope>NUCLEOTIDE SEQUENCE [LARGE SCALE GENOMIC DNA]</scope>
    <source>
        <strain evidence="2 3">T18</strain>
    </source>
</reference>
<protein>
    <recommendedName>
        <fullName evidence="1">BPL/LPL catalytic domain-containing protein</fullName>
    </recommendedName>
</protein>
<name>A0ABS1TX46_9PROT</name>
<dbReference type="InterPro" id="IPR045864">
    <property type="entry name" value="aa-tRNA-synth_II/BPL/LPL"/>
</dbReference>
<keyword evidence="3" id="KW-1185">Reference proteome</keyword>
<sequence length="224" mass="23086">MELPDLPSVFAPLALREGGDAMARAMALASVRGAGLLAWVRSAARAEAAVVLEPEMPLAGARLALLAAANALADALGVLGPPEAIIALRWPAGILVNGGRVGGLRLAAPPGTAEAEVPDWLVVGFEVALALPPGIEPGDAPDRTCLEEEGFEEPSAAALTAAWARHLMAGLDRWQSSGPRRLVEDCLARLEDGRAEAGLRRGIDPASGALVLERDGARQLVPLA</sequence>
<evidence type="ECO:0000259" key="1">
    <source>
        <dbReference type="Pfam" id="PF16917"/>
    </source>
</evidence>
<evidence type="ECO:0000313" key="3">
    <source>
        <dbReference type="Proteomes" id="UP000660885"/>
    </source>
</evidence>
<proteinExistence type="predicted"/>
<dbReference type="RefSeq" id="WP_202830150.1">
    <property type="nucleotide sequence ID" value="NZ_JAETWB010000001.1"/>
</dbReference>
<dbReference type="EMBL" id="JAETWB010000001">
    <property type="protein sequence ID" value="MBL6077007.1"/>
    <property type="molecule type" value="Genomic_DNA"/>
</dbReference>
<dbReference type="Proteomes" id="UP000660885">
    <property type="component" value="Unassembled WGS sequence"/>
</dbReference>
<dbReference type="InterPro" id="IPR004143">
    <property type="entry name" value="BPL_LPL_catalytic"/>
</dbReference>
<dbReference type="SUPFAM" id="SSF55681">
    <property type="entry name" value="Class II aaRS and biotin synthetases"/>
    <property type="match status" value="1"/>
</dbReference>
<dbReference type="Pfam" id="PF16917">
    <property type="entry name" value="BPL_LplA_LipB_2"/>
    <property type="match status" value="1"/>
</dbReference>
<comment type="caution">
    <text evidence="2">The sequence shown here is derived from an EMBL/GenBank/DDBJ whole genome shotgun (WGS) entry which is preliminary data.</text>
</comment>